<dbReference type="GO" id="GO:0042276">
    <property type="term" value="P:error-prone translesion synthesis"/>
    <property type="evidence" value="ECO:0007669"/>
    <property type="project" value="TreeGrafter"/>
</dbReference>
<accession>A0A433QXT5</accession>
<evidence type="ECO:0000256" key="1">
    <source>
        <dbReference type="ARBA" id="ARBA00004123"/>
    </source>
</evidence>
<dbReference type="InterPro" id="IPR001126">
    <property type="entry name" value="UmuC"/>
</dbReference>
<dbReference type="GO" id="GO:0006281">
    <property type="term" value="P:DNA repair"/>
    <property type="evidence" value="ECO:0007669"/>
    <property type="project" value="UniProtKB-KW"/>
</dbReference>
<dbReference type="PANTHER" id="PTHR45873">
    <property type="entry name" value="DNA POLYMERASE ETA"/>
    <property type="match status" value="1"/>
</dbReference>
<dbReference type="GO" id="GO:0003887">
    <property type="term" value="F:DNA-directed DNA polymerase activity"/>
    <property type="evidence" value="ECO:0007669"/>
    <property type="project" value="TreeGrafter"/>
</dbReference>
<feature type="compositionally biased region" description="Basic and acidic residues" evidence="10">
    <location>
        <begin position="784"/>
        <end position="794"/>
    </location>
</feature>
<keyword evidence="7" id="KW-0234">DNA repair</keyword>
<dbReference type="EMBL" id="RBNJ01000391">
    <property type="protein sequence ID" value="RUS34633.1"/>
    <property type="molecule type" value="Genomic_DNA"/>
</dbReference>
<dbReference type="AlphaFoldDB" id="A0A433QXT5"/>
<dbReference type="SUPFAM" id="SSF56672">
    <property type="entry name" value="DNA/RNA polymerases"/>
    <property type="match status" value="1"/>
</dbReference>
<feature type="region of interest" description="Disordered" evidence="10">
    <location>
        <begin position="512"/>
        <end position="548"/>
    </location>
</feature>
<dbReference type="PROSITE" id="PS51907">
    <property type="entry name" value="ZF_UBZ3"/>
    <property type="match status" value="1"/>
</dbReference>
<dbReference type="GO" id="GO:0005657">
    <property type="term" value="C:replication fork"/>
    <property type="evidence" value="ECO:0007669"/>
    <property type="project" value="TreeGrafter"/>
</dbReference>
<dbReference type="Gene3D" id="1.10.150.20">
    <property type="entry name" value="5' to 3' exonuclease, C-terminal subdomain"/>
    <property type="match status" value="1"/>
</dbReference>
<protein>
    <recommendedName>
        <fullName evidence="9">DNA polymerase eta</fullName>
    </recommendedName>
</protein>
<evidence type="ECO:0000256" key="6">
    <source>
        <dbReference type="ARBA" id="ARBA00022833"/>
    </source>
</evidence>
<evidence type="ECO:0000256" key="3">
    <source>
        <dbReference type="ARBA" id="ARBA00022723"/>
    </source>
</evidence>
<dbReference type="InterPro" id="IPR017961">
    <property type="entry name" value="DNA_pol_Y-fam_little_finger"/>
</dbReference>
<dbReference type="GO" id="GO:0003684">
    <property type="term" value="F:damaged DNA binding"/>
    <property type="evidence" value="ECO:0007669"/>
    <property type="project" value="InterPro"/>
</dbReference>
<dbReference type="Pfam" id="PF18439">
    <property type="entry name" value="zf_UBZ"/>
    <property type="match status" value="1"/>
</dbReference>
<evidence type="ECO:0000313" key="14">
    <source>
        <dbReference type="Proteomes" id="UP000274822"/>
    </source>
</evidence>
<reference evidence="13 14" key="1">
    <citation type="journal article" date="2018" name="New Phytol.">
        <title>Phylogenomics of Endogonaceae and evolution of mycorrhizas within Mucoromycota.</title>
        <authorList>
            <person name="Chang Y."/>
            <person name="Desiro A."/>
            <person name="Na H."/>
            <person name="Sandor L."/>
            <person name="Lipzen A."/>
            <person name="Clum A."/>
            <person name="Barry K."/>
            <person name="Grigoriev I.V."/>
            <person name="Martin F.M."/>
            <person name="Stajich J.E."/>
            <person name="Smith M.E."/>
            <person name="Bonito G."/>
            <person name="Spatafora J.W."/>
        </authorList>
    </citation>
    <scope>NUCLEOTIDE SEQUENCE [LARGE SCALE GENOMIC DNA]</scope>
    <source>
        <strain evidence="13 14">AD002</strain>
    </source>
</reference>
<dbReference type="GO" id="GO:0008270">
    <property type="term" value="F:zinc ion binding"/>
    <property type="evidence" value="ECO:0007669"/>
    <property type="project" value="UniProtKB-KW"/>
</dbReference>
<dbReference type="Pfam" id="PF11799">
    <property type="entry name" value="IMS_C"/>
    <property type="match status" value="1"/>
</dbReference>
<dbReference type="Gene3D" id="3.30.1490.100">
    <property type="entry name" value="DNA polymerase, Y-family, little finger domain"/>
    <property type="match status" value="1"/>
</dbReference>
<dbReference type="FunFam" id="1.10.150.20:FF:000014">
    <property type="entry name" value="Polymerase (DNA directed), eta"/>
    <property type="match status" value="1"/>
</dbReference>
<feature type="non-terminal residue" evidence="13">
    <location>
        <position position="860"/>
    </location>
</feature>
<dbReference type="GO" id="GO:0070987">
    <property type="term" value="P:error-free translesion synthesis"/>
    <property type="evidence" value="ECO:0007669"/>
    <property type="project" value="UniProtKB-ARBA"/>
</dbReference>
<organism evidence="13 14">
    <name type="scientific">Jimgerdemannia flammicorona</name>
    <dbReference type="NCBI Taxonomy" id="994334"/>
    <lineage>
        <taxon>Eukaryota</taxon>
        <taxon>Fungi</taxon>
        <taxon>Fungi incertae sedis</taxon>
        <taxon>Mucoromycota</taxon>
        <taxon>Mucoromycotina</taxon>
        <taxon>Endogonomycetes</taxon>
        <taxon>Endogonales</taxon>
        <taxon>Endogonaceae</taxon>
        <taxon>Jimgerdemannia</taxon>
    </lineage>
</organism>
<feature type="domain" description="UmuC" evidence="11">
    <location>
        <begin position="51"/>
        <end position="263"/>
    </location>
</feature>
<comment type="caution">
    <text evidence="13">The sequence shown here is derived from an EMBL/GenBank/DDBJ whole genome shotgun (WGS) entry which is preliminary data.</text>
</comment>
<dbReference type="GO" id="GO:0005634">
    <property type="term" value="C:nucleus"/>
    <property type="evidence" value="ECO:0007669"/>
    <property type="project" value="UniProtKB-SubCell"/>
</dbReference>
<keyword evidence="14" id="KW-1185">Reference proteome</keyword>
<dbReference type="Pfam" id="PF21704">
    <property type="entry name" value="POLH-Rev1_HhH"/>
    <property type="match status" value="1"/>
</dbReference>
<dbReference type="Proteomes" id="UP000274822">
    <property type="component" value="Unassembled WGS sequence"/>
</dbReference>
<dbReference type="Pfam" id="PF00817">
    <property type="entry name" value="IMS"/>
    <property type="match status" value="1"/>
</dbReference>
<dbReference type="PANTHER" id="PTHR45873:SF1">
    <property type="entry name" value="DNA POLYMERASE ETA"/>
    <property type="match status" value="1"/>
</dbReference>
<keyword evidence="8" id="KW-0539">Nucleus</keyword>
<dbReference type="InterPro" id="IPR043128">
    <property type="entry name" value="Rev_trsase/Diguanyl_cyclase"/>
</dbReference>
<name>A0A433QXT5_9FUNG</name>
<dbReference type="InterPro" id="IPR052230">
    <property type="entry name" value="DNA_polymerase_eta"/>
</dbReference>
<evidence type="ECO:0000256" key="4">
    <source>
        <dbReference type="ARBA" id="ARBA00022763"/>
    </source>
</evidence>
<dbReference type="InterPro" id="IPR036775">
    <property type="entry name" value="DNA_pol_Y-fam_lit_finger_sf"/>
</dbReference>
<feature type="compositionally biased region" description="Basic and acidic residues" evidence="10">
    <location>
        <begin position="514"/>
        <end position="533"/>
    </location>
</feature>
<keyword evidence="4" id="KW-0227">DNA damage</keyword>
<feature type="region of interest" description="Disordered" evidence="10">
    <location>
        <begin position="662"/>
        <end position="692"/>
    </location>
</feature>
<evidence type="ECO:0000256" key="8">
    <source>
        <dbReference type="ARBA" id="ARBA00023242"/>
    </source>
</evidence>
<keyword evidence="6" id="KW-0862">Zinc</keyword>
<dbReference type="InterPro" id="IPR041298">
    <property type="entry name" value="UBZ3"/>
</dbReference>
<feature type="compositionally biased region" description="Basic and acidic residues" evidence="10">
    <location>
        <begin position="678"/>
        <end position="692"/>
    </location>
</feature>
<evidence type="ECO:0000256" key="5">
    <source>
        <dbReference type="ARBA" id="ARBA00022771"/>
    </source>
</evidence>
<evidence type="ECO:0000256" key="7">
    <source>
        <dbReference type="ARBA" id="ARBA00023204"/>
    </source>
</evidence>
<evidence type="ECO:0000256" key="9">
    <source>
        <dbReference type="ARBA" id="ARBA00044975"/>
    </source>
</evidence>
<feature type="region of interest" description="Disordered" evidence="10">
    <location>
        <begin position="784"/>
        <end position="812"/>
    </location>
</feature>
<keyword evidence="3" id="KW-0479">Metal-binding</keyword>
<comment type="subcellular location">
    <subcellularLocation>
        <location evidence="1">Nucleus</location>
    </subcellularLocation>
</comment>
<feature type="domain" description="UBZ3-type" evidence="12">
    <location>
        <begin position="624"/>
        <end position="658"/>
    </location>
</feature>
<evidence type="ECO:0000259" key="12">
    <source>
        <dbReference type="PROSITE" id="PS51907"/>
    </source>
</evidence>
<evidence type="ECO:0000259" key="11">
    <source>
        <dbReference type="PROSITE" id="PS50173"/>
    </source>
</evidence>
<keyword evidence="2" id="KW-0808">Transferase</keyword>
<dbReference type="GO" id="GO:0009314">
    <property type="term" value="P:response to radiation"/>
    <property type="evidence" value="ECO:0007669"/>
    <property type="project" value="TreeGrafter"/>
</dbReference>
<dbReference type="PROSITE" id="PS50173">
    <property type="entry name" value="UMUC"/>
    <property type="match status" value="1"/>
</dbReference>
<sequence>MLCLFVYSETKSCVRPLQIIDVILVHVATYANQDPEPRYHPSPHYATHKVSLEPYRRASALIFGVFARFCGSLGAKLQKAGIDEAFMDVTDCANQRLTERYGHLFAVEGRPDGEIGCPVEVKWDELGVVVGGAEVEKEEWTKVESEVGVEAGGKVEVRADCSEGLERAKDGAGTDGLQEAKKALPKVNWDDVQLAMAAEIAREIRKAVFDELGYTCSAGVTHNKALAKICSGLNKPNKQTIMRNCAVIDFMRNMPFTKIRNLGGKLGEEVETELGIRTAGDMWKYPKEELQSKFGQATGIWLHNICRGIDFEDEVSPSHNIPWTQTVTIRNIPKSMMAAKSFRPPVRDMATLEHWLNVLAAEVFTRIQFDFETHARWPKTMGVGVISFGVSRQPKGRDCGLRIHFRVMSESAPRSKSCPMFRRLDLKSPDILAQRALELFRTTNNHFPLINFSLTAGMFEKDGAAEGSDISRFLVRGATAMTQDHAQGESAITGPAAEKVATEMIIAEMLSEDASGKEDDALSKETASYDRGRAKSPQLSSGQGSRSGGIEAFLVRGKQERDSSVAKGVEEQPGNLVRKGERKDIRHFFKGRDKGVAREATPLATYSHEHFGSEPTLISILRPQFDADLRCSICNVQVSESEVLEHLDFHFAVALQDEERRRDRVPNGGVTVPQGGTDSKRGAAGEMERDQLETKRRKRELFFQPRSTGSSWGCFADMNSVNTQEDVSVSEQANLARGVRRWFGQVQWESQYEFVPDYRTKFRWRGVHRVTVCHIADSRFVDRPGWTEDPKKDANSVASKGDGGGVKSSNRQINAAAKNNVTRLLRHVWLACATPQFEAQHLTARCVVYFDIFTTSPVPS</sequence>
<gene>
    <name evidence="13" type="ORF">BC938DRAFT_479423</name>
</gene>
<dbReference type="InterPro" id="IPR043502">
    <property type="entry name" value="DNA/RNA_pol_sf"/>
</dbReference>
<proteinExistence type="predicted"/>
<evidence type="ECO:0000256" key="2">
    <source>
        <dbReference type="ARBA" id="ARBA00022679"/>
    </source>
</evidence>
<keyword evidence="5" id="KW-0863">Zinc-finger</keyword>
<evidence type="ECO:0000256" key="10">
    <source>
        <dbReference type="SAM" id="MobiDB-lite"/>
    </source>
</evidence>
<dbReference type="SUPFAM" id="SSF100879">
    <property type="entry name" value="Lesion bypass DNA polymerase (Y-family), little finger domain"/>
    <property type="match status" value="1"/>
</dbReference>
<dbReference type="GO" id="GO:0035861">
    <property type="term" value="C:site of double-strand break"/>
    <property type="evidence" value="ECO:0007669"/>
    <property type="project" value="TreeGrafter"/>
</dbReference>
<evidence type="ECO:0000313" key="13">
    <source>
        <dbReference type="EMBL" id="RUS34633.1"/>
    </source>
</evidence>
<dbReference type="Gene3D" id="3.30.70.270">
    <property type="match status" value="1"/>
</dbReference>